<feature type="region of interest" description="Disordered" evidence="1">
    <location>
        <begin position="252"/>
        <end position="279"/>
    </location>
</feature>
<feature type="region of interest" description="Disordered" evidence="1">
    <location>
        <begin position="207"/>
        <end position="229"/>
    </location>
</feature>
<feature type="compositionally biased region" description="Low complexity" evidence="1">
    <location>
        <begin position="404"/>
        <end position="414"/>
    </location>
</feature>
<protein>
    <submittedName>
        <fullName evidence="3">Uncharacterized protein</fullName>
    </submittedName>
</protein>
<feature type="compositionally biased region" description="Polar residues" evidence="1">
    <location>
        <begin position="517"/>
        <end position="532"/>
    </location>
</feature>
<keyword evidence="2" id="KW-1133">Transmembrane helix</keyword>
<dbReference type="Proteomes" id="UP001337655">
    <property type="component" value="Unassembled WGS sequence"/>
</dbReference>
<accession>A0AAV9PJM9</accession>
<feature type="region of interest" description="Disordered" evidence="1">
    <location>
        <begin position="317"/>
        <end position="345"/>
    </location>
</feature>
<feature type="compositionally biased region" description="Low complexity" evidence="1">
    <location>
        <begin position="96"/>
        <end position="145"/>
    </location>
</feature>
<keyword evidence="2" id="KW-0472">Membrane</keyword>
<name>A0AAV9PJM9_9PEZI</name>
<feature type="transmembrane region" description="Helical" evidence="2">
    <location>
        <begin position="284"/>
        <end position="306"/>
    </location>
</feature>
<keyword evidence="2" id="KW-0812">Transmembrane</keyword>
<evidence type="ECO:0000256" key="1">
    <source>
        <dbReference type="SAM" id="MobiDB-lite"/>
    </source>
</evidence>
<evidence type="ECO:0000256" key="2">
    <source>
        <dbReference type="SAM" id="Phobius"/>
    </source>
</evidence>
<feature type="compositionally biased region" description="Low complexity" evidence="1">
    <location>
        <begin position="491"/>
        <end position="504"/>
    </location>
</feature>
<comment type="caution">
    <text evidence="3">The sequence shown here is derived from an EMBL/GenBank/DDBJ whole genome shotgun (WGS) entry which is preliminary data.</text>
</comment>
<gene>
    <name evidence="3" type="ORF">LTR77_002580</name>
</gene>
<organism evidence="3 4">
    <name type="scientific">Saxophila tyrrhenica</name>
    <dbReference type="NCBI Taxonomy" id="1690608"/>
    <lineage>
        <taxon>Eukaryota</taxon>
        <taxon>Fungi</taxon>
        <taxon>Dikarya</taxon>
        <taxon>Ascomycota</taxon>
        <taxon>Pezizomycotina</taxon>
        <taxon>Dothideomycetes</taxon>
        <taxon>Dothideomycetidae</taxon>
        <taxon>Mycosphaerellales</taxon>
        <taxon>Extremaceae</taxon>
        <taxon>Saxophila</taxon>
    </lineage>
</organism>
<proteinExistence type="predicted"/>
<feature type="region of interest" description="Disordered" evidence="1">
    <location>
        <begin position="363"/>
        <end position="544"/>
    </location>
</feature>
<keyword evidence="4" id="KW-1185">Reference proteome</keyword>
<feature type="compositionally biased region" description="Low complexity" evidence="1">
    <location>
        <begin position="65"/>
        <end position="86"/>
    </location>
</feature>
<dbReference type="AlphaFoldDB" id="A0AAV9PJM9"/>
<evidence type="ECO:0000313" key="4">
    <source>
        <dbReference type="Proteomes" id="UP001337655"/>
    </source>
</evidence>
<feature type="compositionally biased region" description="Polar residues" evidence="1">
    <location>
        <begin position="427"/>
        <end position="438"/>
    </location>
</feature>
<feature type="region of interest" description="Disordered" evidence="1">
    <location>
        <begin position="65"/>
        <end position="165"/>
    </location>
</feature>
<dbReference type="EMBL" id="JAVRRT010000003">
    <property type="protein sequence ID" value="KAK5173899.1"/>
    <property type="molecule type" value="Genomic_DNA"/>
</dbReference>
<feature type="compositionally biased region" description="Low complexity" evidence="1">
    <location>
        <begin position="253"/>
        <end position="279"/>
    </location>
</feature>
<reference evidence="3 4" key="1">
    <citation type="submission" date="2023-08" db="EMBL/GenBank/DDBJ databases">
        <title>Black Yeasts Isolated from many extreme environments.</title>
        <authorList>
            <person name="Coleine C."/>
            <person name="Stajich J.E."/>
            <person name="Selbmann L."/>
        </authorList>
    </citation>
    <scope>NUCLEOTIDE SEQUENCE [LARGE SCALE GENOMIC DNA]</scope>
    <source>
        <strain evidence="3 4">CCFEE 5935</strain>
    </source>
</reference>
<dbReference type="RefSeq" id="XP_064662594.1">
    <property type="nucleotide sequence ID" value="XM_064799839.1"/>
</dbReference>
<feature type="compositionally biased region" description="Basic and acidic residues" evidence="1">
    <location>
        <begin position="533"/>
        <end position="544"/>
    </location>
</feature>
<dbReference type="GeneID" id="89923927"/>
<sequence length="544" mass="55946">MSRFNPHHIQEIHLQIQDRPAYSDKDYHHGLHRRQLGTATLESIITTVDAAGSTILSTVTNLLPTVTPTATSTTPTDTAATTAATTSESPDGIIGSGTDTAGTGAEATSTSADSNSTTPTQTGSGTSQTASASTLTNSNTNGTATHRQTDGSGTGTRTTSRTSLRPVILATLSNGDVQTITRSNKPYITTLSNGQRTTVCDRQGDCRVSTKSNNNDNNNDRTTYTPSFSSSSAAAQNTISSSAFVPGINVGQSTTAAPSSTSSASSSSSSSSNNDDSTPPAGTIAGGVVGGAAGLAVILLIALVFLRWYKRRRQQGHQALPPSSAMSPADDDPTVSRSGGPGMAERAGLMPLAAAVPALFRHSNRSSEVPSSERGFTRVSGRKLPSQFSEGMSSPGYGAGGIASPGFPHPGSGPSSPPPNMPLAPNREQNFSSQSFYRDSNGFYGGPGTGVQESPPDGPTPESEAGPMEIALSPGPRRTPTVHTGGPYVMSPSTSVPATPVTPTARDRAAMGMHSPTVPTIPQRSGTPASTYTDERSSRFTEEV</sequence>
<evidence type="ECO:0000313" key="3">
    <source>
        <dbReference type="EMBL" id="KAK5173899.1"/>
    </source>
</evidence>